<accession>A0AAV3Y8A2</accession>
<comment type="caution">
    <text evidence="1">The sequence shown here is derived from an EMBL/GenBank/DDBJ whole genome shotgun (WGS) entry which is preliminary data.</text>
</comment>
<proteinExistence type="predicted"/>
<evidence type="ECO:0000313" key="1">
    <source>
        <dbReference type="EMBL" id="GFN79153.1"/>
    </source>
</evidence>
<protein>
    <submittedName>
        <fullName evidence="1">Uncharacterized protein</fullName>
    </submittedName>
</protein>
<organism evidence="1 2">
    <name type="scientific">Plakobranchus ocellatus</name>
    <dbReference type="NCBI Taxonomy" id="259542"/>
    <lineage>
        <taxon>Eukaryota</taxon>
        <taxon>Metazoa</taxon>
        <taxon>Spiralia</taxon>
        <taxon>Lophotrochozoa</taxon>
        <taxon>Mollusca</taxon>
        <taxon>Gastropoda</taxon>
        <taxon>Heterobranchia</taxon>
        <taxon>Euthyneura</taxon>
        <taxon>Panpulmonata</taxon>
        <taxon>Sacoglossa</taxon>
        <taxon>Placobranchoidea</taxon>
        <taxon>Plakobranchidae</taxon>
        <taxon>Plakobranchus</taxon>
    </lineage>
</organism>
<evidence type="ECO:0000313" key="2">
    <source>
        <dbReference type="Proteomes" id="UP000735302"/>
    </source>
</evidence>
<dbReference type="Proteomes" id="UP000735302">
    <property type="component" value="Unassembled WGS sequence"/>
</dbReference>
<gene>
    <name evidence="1" type="ORF">PoB_000565900</name>
</gene>
<dbReference type="EMBL" id="BLXT01000641">
    <property type="protein sequence ID" value="GFN79153.1"/>
    <property type="molecule type" value="Genomic_DNA"/>
</dbReference>
<dbReference type="AlphaFoldDB" id="A0AAV3Y8A2"/>
<reference evidence="1 2" key="1">
    <citation type="journal article" date="2021" name="Elife">
        <title>Chloroplast acquisition without the gene transfer in kleptoplastic sea slugs, Plakobranchus ocellatus.</title>
        <authorList>
            <person name="Maeda T."/>
            <person name="Takahashi S."/>
            <person name="Yoshida T."/>
            <person name="Shimamura S."/>
            <person name="Takaki Y."/>
            <person name="Nagai Y."/>
            <person name="Toyoda A."/>
            <person name="Suzuki Y."/>
            <person name="Arimoto A."/>
            <person name="Ishii H."/>
            <person name="Satoh N."/>
            <person name="Nishiyama T."/>
            <person name="Hasebe M."/>
            <person name="Maruyama T."/>
            <person name="Minagawa J."/>
            <person name="Obokata J."/>
            <person name="Shigenobu S."/>
        </authorList>
    </citation>
    <scope>NUCLEOTIDE SEQUENCE [LARGE SCALE GENOMIC DNA]</scope>
</reference>
<sequence>MFRILLWLAKSTIKNRIGAVTFSGCFSIAESVDLESLPVGDSGERLIEASSFSYSTRGGADGVVYSDPAQKIAENFSLSLKVGHRCPDLTRLRKSVSVELYLYQLLSVVLYLVFLPATARRWHRASESALRSAWTLLCRVRALLPVPGLTEGMKPVIPLLWFG</sequence>
<name>A0AAV3Y8A2_9GAST</name>
<keyword evidence="2" id="KW-1185">Reference proteome</keyword>